<organism evidence="1 2">
    <name type="scientific">Flemingia macrophylla</name>
    <dbReference type="NCBI Taxonomy" id="520843"/>
    <lineage>
        <taxon>Eukaryota</taxon>
        <taxon>Viridiplantae</taxon>
        <taxon>Streptophyta</taxon>
        <taxon>Embryophyta</taxon>
        <taxon>Tracheophyta</taxon>
        <taxon>Spermatophyta</taxon>
        <taxon>Magnoliopsida</taxon>
        <taxon>eudicotyledons</taxon>
        <taxon>Gunneridae</taxon>
        <taxon>Pentapetalae</taxon>
        <taxon>rosids</taxon>
        <taxon>fabids</taxon>
        <taxon>Fabales</taxon>
        <taxon>Fabaceae</taxon>
        <taxon>Papilionoideae</taxon>
        <taxon>50 kb inversion clade</taxon>
        <taxon>NPAAA clade</taxon>
        <taxon>indigoferoid/millettioid clade</taxon>
        <taxon>Phaseoleae</taxon>
        <taxon>Flemingia</taxon>
    </lineage>
</organism>
<keyword evidence="2" id="KW-1185">Reference proteome</keyword>
<name>A0ABD1N9Q8_9FABA</name>
<accession>A0ABD1N9Q8</accession>
<comment type="caution">
    <text evidence="1">The sequence shown here is derived from an EMBL/GenBank/DDBJ whole genome shotgun (WGS) entry which is preliminary data.</text>
</comment>
<evidence type="ECO:0000313" key="2">
    <source>
        <dbReference type="Proteomes" id="UP001603857"/>
    </source>
</evidence>
<sequence length="208" mass="23626">MDWKQVNSGAKMGCRDWGFFVFFYGWNEEGKRIIVGTKKEKGHKDETLQDVRFLLVGLHVEKDNSFSLEGYCRVHVVHVPYLVVFRTALKSDIFFFKKRSTRSLSSTMRFSNSYSPSSSSSAFASSTSSFSRSTSFFHRASSPTRVNLSAPSIHFSLDRSVSPNRSIVVAPRQANAHHHTSAPPSNHALVAFFVFGHRGRRQHLQHRI</sequence>
<reference evidence="1 2" key="1">
    <citation type="submission" date="2024-08" db="EMBL/GenBank/DDBJ databases">
        <title>Insights into the chromosomal genome structure of Flemingia macrophylla.</title>
        <authorList>
            <person name="Ding Y."/>
            <person name="Zhao Y."/>
            <person name="Bi W."/>
            <person name="Wu M."/>
            <person name="Zhao G."/>
            <person name="Gong Y."/>
            <person name="Li W."/>
            <person name="Zhang P."/>
        </authorList>
    </citation>
    <scope>NUCLEOTIDE SEQUENCE [LARGE SCALE GENOMIC DNA]</scope>
    <source>
        <strain evidence="1">DYQJB</strain>
        <tissue evidence="1">Leaf</tissue>
    </source>
</reference>
<gene>
    <name evidence="1" type="ORF">Fmac_005210</name>
</gene>
<dbReference type="Proteomes" id="UP001603857">
    <property type="component" value="Unassembled WGS sequence"/>
</dbReference>
<dbReference type="EMBL" id="JBGMDY010000002">
    <property type="protein sequence ID" value="KAL2343925.1"/>
    <property type="molecule type" value="Genomic_DNA"/>
</dbReference>
<protein>
    <submittedName>
        <fullName evidence="1">Uncharacterized protein</fullName>
    </submittedName>
</protein>
<proteinExistence type="predicted"/>
<evidence type="ECO:0000313" key="1">
    <source>
        <dbReference type="EMBL" id="KAL2343925.1"/>
    </source>
</evidence>
<dbReference type="AlphaFoldDB" id="A0ABD1N9Q8"/>